<protein>
    <submittedName>
        <fullName evidence="1">Uncharacterized protein</fullName>
    </submittedName>
</protein>
<evidence type="ECO:0000313" key="2">
    <source>
        <dbReference type="Proteomes" id="UP000271650"/>
    </source>
</evidence>
<dbReference type="Proteomes" id="UP000271650">
    <property type="component" value="Chromosome"/>
</dbReference>
<sequence>MSTQLRPCPPLLVPFCGVALANVMAMAASVQNVGHCRTMLDIFSGARPEQIFR</sequence>
<name>A0ACD5HM51_9PROT</name>
<reference evidence="1 2" key="1">
    <citation type="journal article" date="2019" name="Int. J. Syst. Evol. Microbiol.">
        <title>Acidithiobacillus sulfuriphilus sp. nov.: an extremely acidophilic sulfur-oxidizing chemolithotroph isolated from a neutral pH environment.</title>
        <authorList>
            <person name="Falagan C."/>
            <person name="Moya-Beltran A."/>
            <person name="Castro M."/>
            <person name="Quatrini R."/>
            <person name="Johnson D.B."/>
        </authorList>
    </citation>
    <scope>NUCLEOTIDE SEQUENCE [LARGE SCALE GENOMIC DNA]</scope>
    <source>
        <strain evidence="1 2">CJ-2</strain>
    </source>
</reference>
<keyword evidence="2" id="KW-1185">Reference proteome</keyword>
<gene>
    <name evidence="1" type="ORF">EC580_012105</name>
</gene>
<proteinExistence type="predicted"/>
<organism evidence="1 2">
    <name type="scientific">Acidithiobacillus sulfuriphilus</name>
    <dbReference type="NCBI Taxonomy" id="1867749"/>
    <lineage>
        <taxon>Bacteria</taxon>
        <taxon>Pseudomonadati</taxon>
        <taxon>Pseudomonadota</taxon>
        <taxon>Acidithiobacillia</taxon>
        <taxon>Acidithiobacillales</taxon>
        <taxon>Acidithiobacillaceae</taxon>
        <taxon>Acidithiobacillus</taxon>
    </lineage>
</organism>
<evidence type="ECO:0000313" key="1">
    <source>
        <dbReference type="EMBL" id="XRI76687.1"/>
    </source>
</evidence>
<dbReference type="EMBL" id="CP127527">
    <property type="protein sequence ID" value="XRI76687.1"/>
    <property type="molecule type" value="Genomic_DNA"/>
</dbReference>
<accession>A0ACD5HM51</accession>